<protein>
    <submittedName>
        <fullName evidence="2">Uncharacterized protein</fullName>
    </submittedName>
</protein>
<feature type="region of interest" description="Disordered" evidence="1">
    <location>
        <begin position="73"/>
        <end position="146"/>
    </location>
</feature>
<feature type="compositionally biased region" description="Polar residues" evidence="1">
    <location>
        <begin position="294"/>
        <end position="308"/>
    </location>
</feature>
<feature type="compositionally biased region" description="Acidic residues" evidence="1">
    <location>
        <begin position="239"/>
        <end position="251"/>
    </location>
</feature>
<evidence type="ECO:0000256" key="1">
    <source>
        <dbReference type="SAM" id="MobiDB-lite"/>
    </source>
</evidence>
<name>A0A7R9WMW7_9STRA</name>
<accession>A0A7R9WMW7</accession>
<feature type="compositionally biased region" description="Polar residues" evidence="1">
    <location>
        <begin position="256"/>
        <end position="272"/>
    </location>
</feature>
<gene>
    <name evidence="2" type="ORF">CAUS1442_LOCUS1851</name>
</gene>
<feature type="compositionally biased region" description="Low complexity" evidence="1">
    <location>
        <begin position="111"/>
        <end position="141"/>
    </location>
</feature>
<feature type="region of interest" description="Disordered" evidence="1">
    <location>
        <begin position="231"/>
        <end position="323"/>
    </location>
</feature>
<feature type="compositionally biased region" description="Low complexity" evidence="1">
    <location>
        <begin position="75"/>
        <end position="97"/>
    </location>
</feature>
<dbReference type="AlphaFoldDB" id="A0A7R9WMW7"/>
<evidence type="ECO:0000313" key="2">
    <source>
        <dbReference type="EMBL" id="CAD8329753.1"/>
    </source>
</evidence>
<proteinExistence type="predicted"/>
<dbReference type="EMBL" id="HBEF01002936">
    <property type="protein sequence ID" value="CAD8329753.1"/>
    <property type="molecule type" value="Transcribed_RNA"/>
</dbReference>
<organism evidence="2">
    <name type="scientific">Craspedostauros australis</name>
    <dbReference type="NCBI Taxonomy" id="1486917"/>
    <lineage>
        <taxon>Eukaryota</taxon>
        <taxon>Sar</taxon>
        <taxon>Stramenopiles</taxon>
        <taxon>Ochrophyta</taxon>
        <taxon>Bacillariophyta</taxon>
        <taxon>Bacillariophyceae</taxon>
        <taxon>Bacillariophycidae</taxon>
        <taxon>Naviculales</taxon>
        <taxon>Naviculaceae</taxon>
        <taxon>Craspedostauros</taxon>
    </lineage>
</organism>
<reference evidence="2" key="1">
    <citation type="submission" date="2021-01" db="EMBL/GenBank/DDBJ databases">
        <authorList>
            <person name="Corre E."/>
            <person name="Pelletier E."/>
            <person name="Niang G."/>
            <person name="Scheremetjew M."/>
            <person name="Finn R."/>
            <person name="Kale V."/>
            <person name="Holt S."/>
            <person name="Cochrane G."/>
            <person name="Meng A."/>
            <person name="Brown T."/>
            <person name="Cohen L."/>
        </authorList>
    </citation>
    <scope>NUCLEOTIDE SEQUENCE</scope>
    <source>
        <strain evidence="2">CCMP3328</strain>
    </source>
</reference>
<sequence>MSIPIEKRDLGEGWVITCRGADGGDLMLSDVNIRRENLTCQIMGGDTIFFPMLADEDDAESIISATTYESRQYQAAATPMSPKTTSSSAPTATLSSPDVNGQSHAKETRPDSTATASKSPTPTTRASLSSTTSSSKAARSTPYKKRHIENSVLDHIREMLEQAQQFGCWKSGVGGVGQPPTDRYIASVLGGLPVSSVLNCAIELWRNLEIDDDELLEIAIRDVSYQIKLQQEREKSGDDDNDGVDSVDVDPDAQNALDQESNDRTSLSTESVLSKAAPDTRQLLEMQHKKHQQRQASRSSFFGSTTEIPNPDGGSPAQAHSHTRFNPRFDPTVCFLEMKSLSLRLDQFKFCIQKHESKRTIFDPVFQGSGSLIVQNVSMKLRIACVKEHVVKFGSQVAVPVLQLRELDVRLEKVMFKLKDTGADWLLNKVVENVSR</sequence>